<proteinExistence type="inferred from homology"/>
<dbReference type="RefSeq" id="XP_022103724.1">
    <property type="nucleotide sequence ID" value="XM_022248032.1"/>
</dbReference>
<comment type="similarity">
    <text evidence="1 10">Belongs to the Cob(I)alamin adenosyltransferase family.</text>
</comment>
<dbReference type="InterPro" id="IPR029499">
    <property type="entry name" value="PduO-typ"/>
</dbReference>
<evidence type="ECO:0000256" key="9">
    <source>
        <dbReference type="ARBA" id="ARBA00075216"/>
    </source>
</evidence>
<dbReference type="Gene3D" id="1.20.1200.10">
    <property type="entry name" value="Cobalamin adenosyltransferase-like"/>
    <property type="match status" value="1"/>
</dbReference>
<accession>A0A8B7ZDH8</accession>
<dbReference type="Pfam" id="PF01923">
    <property type="entry name" value="Cob_adeno_trans"/>
    <property type="match status" value="1"/>
</dbReference>
<protein>
    <recommendedName>
        <fullName evidence="8">Corrinoid adenosyltransferase MMAB</fullName>
    </recommendedName>
    <alternativeName>
        <fullName evidence="9">ATP:co(I)rrinoid adenosyltransferase MMAB</fullName>
    </alternativeName>
</protein>
<dbReference type="PANTHER" id="PTHR12213:SF0">
    <property type="entry name" value="CORRINOID ADENOSYLTRANSFERASE MMAB"/>
    <property type="match status" value="1"/>
</dbReference>
<evidence type="ECO:0000256" key="5">
    <source>
        <dbReference type="ARBA" id="ARBA00022840"/>
    </source>
</evidence>
<name>A0A8B7ZDH8_ACAPL</name>
<dbReference type="SUPFAM" id="SSF89028">
    <property type="entry name" value="Cobalamin adenosyltransferase-like"/>
    <property type="match status" value="1"/>
</dbReference>
<dbReference type="InterPro" id="IPR016030">
    <property type="entry name" value="CblAdoTrfase-like"/>
</dbReference>
<keyword evidence="3 10" id="KW-0808">Transferase</keyword>
<evidence type="ECO:0000313" key="12">
    <source>
        <dbReference type="Proteomes" id="UP000694845"/>
    </source>
</evidence>
<dbReference type="KEGG" id="aplc:110986280"/>
<dbReference type="GO" id="GO:0005524">
    <property type="term" value="F:ATP binding"/>
    <property type="evidence" value="ECO:0007669"/>
    <property type="project" value="UniProtKB-UniRule"/>
</dbReference>
<evidence type="ECO:0000256" key="2">
    <source>
        <dbReference type="ARBA" id="ARBA00011233"/>
    </source>
</evidence>
<dbReference type="FunFam" id="1.20.1200.10:FF:000001">
    <property type="entry name" value="Cob(I)yrinic acid a,c-diamide adenosyltransferase"/>
    <property type="match status" value="1"/>
</dbReference>
<organism evidence="12 13">
    <name type="scientific">Acanthaster planci</name>
    <name type="common">Crown-of-thorns starfish</name>
    <dbReference type="NCBI Taxonomy" id="133434"/>
    <lineage>
        <taxon>Eukaryota</taxon>
        <taxon>Metazoa</taxon>
        <taxon>Echinodermata</taxon>
        <taxon>Eleutherozoa</taxon>
        <taxon>Asterozoa</taxon>
        <taxon>Asteroidea</taxon>
        <taxon>Valvatacea</taxon>
        <taxon>Valvatida</taxon>
        <taxon>Acanthasteridae</taxon>
        <taxon>Acanthaster</taxon>
    </lineage>
</organism>
<dbReference type="GO" id="GO:0009235">
    <property type="term" value="P:cobalamin metabolic process"/>
    <property type="evidence" value="ECO:0007669"/>
    <property type="project" value="UniProtKB-ARBA"/>
</dbReference>
<dbReference type="OrthoDB" id="549173at2759"/>
<evidence type="ECO:0000256" key="10">
    <source>
        <dbReference type="RuleBase" id="RU366026"/>
    </source>
</evidence>
<evidence type="ECO:0000256" key="1">
    <source>
        <dbReference type="ARBA" id="ARBA00007487"/>
    </source>
</evidence>
<dbReference type="GO" id="GO:0008817">
    <property type="term" value="F:corrinoid adenosyltransferase activity"/>
    <property type="evidence" value="ECO:0007669"/>
    <property type="project" value="TreeGrafter"/>
</dbReference>
<dbReference type="AlphaFoldDB" id="A0A8B7ZDH8"/>
<comment type="catalytic activity">
    <reaction evidence="6">
        <text>cob(I)alamin-[corrinoid adenosyltransferase] + ATP = apo-[corrinoid adenosyltransferase] + adenosylcob(III)alamin + triphosphate</text>
        <dbReference type="Rhea" id="RHEA:56796"/>
        <dbReference type="Rhea" id="RHEA-COMP:14743"/>
        <dbReference type="Rhea" id="RHEA-COMP:14744"/>
        <dbReference type="ChEBI" id="CHEBI:18036"/>
        <dbReference type="ChEBI" id="CHEBI:18408"/>
        <dbReference type="ChEBI" id="CHEBI:30616"/>
        <dbReference type="ChEBI" id="CHEBI:60488"/>
        <dbReference type="ChEBI" id="CHEBI:83228"/>
    </reaction>
    <physiologicalReaction direction="left-to-right" evidence="6">
        <dbReference type="Rhea" id="RHEA:56797"/>
    </physiologicalReaction>
</comment>
<keyword evidence="4 10" id="KW-0547">Nucleotide-binding</keyword>
<evidence type="ECO:0000256" key="7">
    <source>
        <dbReference type="ARBA" id="ARBA00056747"/>
    </source>
</evidence>
<sequence length="247" mass="27866">MAAPISRNLARKVGIVSNRFLYLLPLSTRCFLPELNRRVLLFHRMYSSDQRVKLPKIYTRTGDKGTSVTIAGDRRPKSDEIFEALGANDELSSSIGLAREFVRDAKLPFDQQLEEIQCLLQDAGSNIATPRSLASANQLDLTAFSGECVDTLESWIDEYTNQLTPLKNFILPSGGKASASLHVARSTCRRAERRITPLVTKNEIDPNVGKFLNRLSDYLFTLARYAAQCEGKPETIYRKVRPRERKK</sequence>
<evidence type="ECO:0000256" key="6">
    <source>
        <dbReference type="ARBA" id="ARBA00051988"/>
    </source>
</evidence>
<comment type="function">
    <text evidence="7">Converts cob(I)alamin to adenosylcobalamin (adenosylcob(III)alamin), a coenzyme for methylmalonyl-CoA mutase, therefore participates in the final step of the vitamin B12 conversion. Generates adenosylcobalamin (AdoCbl) and directly delivers the cofactor to MUT in a transfer that is stimulated by ATP-binding to MMAB and gated by MMAA.</text>
</comment>
<dbReference type="OMA" id="HQACTVV"/>
<evidence type="ECO:0000256" key="8">
    <source>
        <dbReference type="ARBA" id="ARBA00071654"/>
    </source>
</evidence>
<evidence type="ECO:0000256" key="3">
    <source>
        <dbReference type="ARBA" id="ARBA00022679"/>
    </source>
</evidence>
<evidence type="ECO:0000256" key="4">
    <source>
        <dbReference type="ARBA" id="ARBA00022741"/>
    </source>
</evidence>
<dbReference type="NCBIfam" id="TIGR00636">
    <property type="entry name" value="PduO_Nterm"/>
    <property type="match status" value="1"/>
</dbReference>
<dbReference type="PANTHER" id="PTHR12213">
    <property type="entry name" value="CORRINOID ADENOSYLTRANSFERASE"/>
    <property type="match status" value="1"/>
</dbReference>
<gene>
    <name evidence="13" type="primary">LOC110986280</name>
</gene>
<keyword evidence="12" id="KW-1185">Reference proteome</keyword>
<dbReference type="InterPro" id="IPR036451">
    <property type="entry name" value="CblAdoTrfase-like_sf"/>
</dbReference>
<evidence type="ECO:0000313" key="13">
    <source>
        <dbReference type="RefSeq" id="XP_022103724.1"/>
    </source>
</evidence>
<dbReference type="Proteomes" id="UP000694845">
    <property type="component" value="Unplaced"/>
</dbReference>
<comment type="subunit">
    <text evidence="2">Homotrimer.</text>
</comment>
<reference evidence="13" key="1">
    <citation type="submission" date="2025-08" db="UniProtKB">
        <authorList>
            <consortium name="RefSeq"/>
        </authorList>
    </citation>
    <scope>IDENTIFICATION</scope>
</reference>
<feature type="domain" description="Cobalamin adenosyltransferase-like" evidence="11">
    <location>
        <begin position="57"/>
        <end position="226"/>
    </location>
</feature>
<dbReference type="CTD" id="326625"/>
<dbReference type="GeneID" id="110986280"/>
<evidence type="ECO:0000259" key="11">
    <source>
        <dbReference type="Pfam" id="PF01923"/>
    </source>
</evidence>
<keyword evidence="5 10" id="KW-0067">ATP-binding</keyword>